<dbReference type="InterPro" id="IPR050524">
    <property type="entry name" value="APC_YAT"/>
</dbReference>
<sequence>MSDIEAPAVVRVNTNEKKDDSSSSSGNRSYTAGGSRDPDDMVRRRLKQRHIQMIAIAGTIGTGLFLNSGFVLATAGPAGALIAYILVGSVSYATLCAVCELAAYAPISGSFPLFAARWVDPALGFAIGWNYFYTAAIGVPAEITASSIVITYWDSNLNHLPIYIAVVVFFVIGVNFLGVKYFGEAEFTFAIIKLTMLTGLILLGLIIDLGGGPDHDRLGFRYWKNPGAFNQLGLEPTKPNLDRFLAIMSSIVQAAFGFAGMEIVAITASEAESPRRNVVKAVRRVFWRIFLFYICGTLIIGMTVSSNDPRLLRQTGTAAQSPYIIAMERAGIKILPSIVNAGIFTSALSASSSVMFAASRILYGLGLRGLAPRWVSYCTKDGLPIAALAVCSCFPWLAFMAVKSGSSQVFTWFISISTLGIFIGWWTINLTFLRFWAACRVQNVDRNDKSRFAYKSPFQPFLSIWAILWTTFFILVNGFTVFYKWDVSKFLTAYINIPIFIVLYLGYKIVYRSKIPALKDADLVTNIPTMEETERPEIPPTTILGKIAAVLF</sequence>
<evidence type="ECO:0000256" key="7">
    <source>
        <dbReference type="SAM" id="MobiDB-lite"/>
    </source>
</evidence>
<comment type="caution">
    <text evidence="10">The sequence shown here is derived from an EMBL/GenBank/DDBJ whole genome shotgun (WGS) entry which is preliminary data.</text>
</comment>
<evidence type="ECO:0000256" key="4">
    <source>
        <dbReference type="ARBA" id="ARBA00022970"/>
    </source>
</evidence>
<protein>
    <submittedName>
        <fullName evidence="10">General amino acid permease 1</fullName>
    </submittedName>
</protein>
<reference evidence="10" key="1">
    <citation type="journal article" date="2020" name="Nat. Commun.">
        <title>Large-scale genome sequencing of mycorrhizal fungi provides insights into the early evolution of symbiotic traits.</title>
        <authorList>
            <person name="Miyauchi S."/>
            <person name="Kiss E."/>
            <person name="Kuo A."/>
            <person name="Drula E."/>
            <person name="Kohler A."/>
            <person name="Sanchez-Garcia M."/>
            <person name="Morin E."/>
            <person name="Andreopoulos B."/>
            <person name="Barry K.W."/>
            <person name="Bonito G."/>
            <person name="Buee M."/>
            <person name="Carver A."/>
            <person name="Chen C."/>
            <person name="Cichocki N."/>
            <person name="Clum A."/>
            <person name="Culley D."/>
            <person name="Crous P.W."/>
            <person name="Fauchery L."/>
            <person name="Girlanda M."/>
            <person name="Hayes R.D."/>
            <person name="Keri Z."/>
            <person name="LaButti K."/>
            <person name="Lipzen A."/>
            <person name="Lombard V."/>
            <person name="Magnuson J."/>
            <person name="Maillard F."/>
            <person name="Murat C."/>
            <person name="Nolan M."/>
            <person name="Ohm R.A."/>
            <person name="Pangilinan J."/>
            <person name="Pereira M.F."/>
            <person name="Perotto S."/>
            <person name="Peter M."/>
            <person name="Pfister S."/>
            <person name="Riley R."/>
            <person name="Sitrit Y."/>
            <person name="Stielow J.B."/>
            <person name="Szollosi G."/>
            <person name="Zifcakova L."/>
            <person name="Stursova M."/>
            <person name="Spatafora J.W."/>
            <person name="Tedersoo L."/>
            <person name="Vaario L.M."/>
            <person name="Yamada A."/>
            <person name="Yan M."/>
            <person name="Wang P."/>
            <person name="Xu J."/>
            <person name="Bruns T."/>
            <person name="Baldrian P."/>
            <person name="Vilgalys R."/>
            <person name="Dunand C."/>
            <person name="Henrissat B."/>
            <person name="Grigoriev I.V."/>
            <person name="Hibbett D."/>
            <person name="Nagy L.G."/>
            <person name="Martin F.M."/>
        </authorList>
    </citation>
    <scope>NUCLEOTIDE SEQUENCE</scope>
    <source>
        <strain evidence="10">UH-Tt-Lm1</strain>
    </source>
</reference>
<accession>A0A9P6L5K2</accession>
<dbReference type="EMBL" id="WIUZ02000008">
    <property type="protein sequence ID" value="KAF9784403.1"/>
    <property type="molecule type" value="Genomic_DNA"/>
</dbReference>
<proteinExistence type="predicted"/>
<keyword evidence="2" id="KW-0813">Transport</keyword>
<evidence type="ECO:0000256" key="3">
    <source>
        <dbReference type="ARBA" id="ARBA00022692"/>
    </source>
</evidence>
<dbReference type="GO" id="GO:0016020">
    <property type="term" value="C:membrane"/>
    <property type="evidence" value="ECO:0007669"/>
    <property type="project" value="UniProtKB-SubCell"/>
</dbReference>
<feature type="region of interest" description="Disordered" evidence="7">
    <location>
        <begin position="1"/>
        <end position="41"/>
    </location>
</feature>
<feature type="transmembrane region" description="Helical" evidence="8">
    <location>
        <begin position="53"/>
        <end position="75"/>
    </location>
</feature>
<evidence type="ECO:0000256" key="8">
    <source>
        <dbReference type="SAM" id="Phobius"/>
    </source>
</evidence>
<evidence type="ECO:0000256" key="6">
    <source>
        <dbReference type="ARBA" id="ARBA00023136"/>
    </source>
</evidence>
<name>A0A9P6L5K2_9AGAM</name>
<feature type="transmembrane region" description="Helical" evidence="8">
    <location>
        <begin position="383"/>
        <end position="403"/>
    </location>
</feature>
<feature type="transmembrane region" description="Helical" evidence="8">
    <location>
        <begin position="409"/>
        <end position="437"/>
    </location>
</feature>
<keyword evidence="3 8" id="KW-0812">Transmembrane</keyword>
<dbReference type="PIRSF" id="PIRSF006060">
    <property type="entry name" value="AA_transporter"/>
    <property type="match status" value="1"/>
</dbReference>
<dbReference type="Gene3D" id="1.20.1740.10">
    <property type="entry name" value="Amino acid/polyamine transporter I"/>
    <property type="match status" value="1"/>
</dbReference>
<comment type="subcellular location">
    <subcellularLocation>
        <location evidence="1">Membrane</location>
        <topology evidence="1">Multi-pass membrane protein</topology>
    </subcellularLocation>
</comment>
<gene>
    <name evidence="10" type="ORF">BJ322DRAFT_1109119</name>
</gene>
<dbReference type="OrthoDB" id="10062876at2759"/>
<dbReference type="Proteomes" id="UP000736335">
    <property type="component" value="Unassembled WGS sequence"/>
</dbReference>
<evidence type="ECO:0000259" key="9">
    <source>
        <dbReference type="Pfam" id="PF00324"/>
    </source>
</evidence>
<dbReference type="PANTHER" id="PTHR43341">
    <property type="entry name" value="AMINO ACID PERMEASE"/>
    <property type="match status" value="1"/>
</dbReference>
<feature type="transmembrane region" description="Helical" evidence="8">
    <location>
        <begin position="285"/>
        <end position="304"/>
    </location>
</feature>
<feature type="transmembrane region" description="Helical" evidence="8">
    <location>
        <begin position="244"/>
        <end position="264"/>
    </location>
</feature>
<feature type="transmembrane region" description="Helical" evidence="8">
    <location>
        <begin position="491"/>
        <end position="510"/>
    </location>
</feature>
<dbReference type="AlphaFoldDB" id="A0A9P6L5K2"/>
<reference evidence="10" key="2">
    <citation type="submission" date="2020-11" db="EMBL/GenBank/DDBJ databases">
        <authorList>
            <consortium name="DOE Joint Genome Institute"/>
            <person name="Kuo A."/>
            <person name="Miyauchi S."/>
            <person name="Kiss E."/>
            <person name="Drula E."/>
            <person name="Kohler A."/>
            <person name="Sanchez-Garcia M."/>
            <person name="Andreopoulos B."/>
            <person name="Barry K.W."/>
            <person name="Bonito G."/>
            <person name="Buee M."/>
            <person name="Carver A."/>
            <person name="Chen C."/>
            <person name="Cichocki N."/>
            <person name="Clum A."/>
            <person name="Culley D."/>
            <person name="Crous P.W."/>
            <person name="Fauchery L."/>
            <person name="Girlanda M."/>
            <person name="Hayes R."/>
            <person name="Keri Z."/>
            <person name="Labutti K."/>
            <person name="Lipzen A."/>
            <person name="Lombard V."/>
            <person name="Magnuson J."/>
            <person name="Maillard F."/>
            <person name="Morin E."/>
            <person name="Murat C."/>
            <person name="Nolan M."/>
            <person name="Ohm R."/>
            <person name="Pangilinan J."/>
            <person name="Pereira M."/>
            <person name="Perotto S."/>
            <person name="Peter M."/>
            <person name="Riley R."/>
            <person name="Sitrit Y."/>
            <person name="Stielow B."/>
            <person name="Szollosi G."/>
            <person name="Zifcakova L."/>
            <person name="Stursova M."/>
            <person name="Spatafora J.W."/>
            <person name="Tedersoo L."/>
            <person name="Vaario L.-M."/>
            <person name="Yamada A."/>
            <person name="Yan M."/>
            <person name="Wang P."/>
            <person name="Xu J."/>
            <person name="Bruns T."/>
            <person name="Baldrian P."/>
            <person name="Vilgalys R."/>
            <person name="Henrissat B."/>
            <person name="Grigoriev I.V."/>
            <person name="Hibbett D."/>
            <person name="Nagy L.G."/>
            <person name="Martin F.M."/>
        </authorList>
    </citation>
    <scope>NUCLEOTIDE SEQUENCE</scope>
    <source>
        <strain evidence="10">UH-Tt-Lm1</strain>
    </source>
</reference>
<feature type="transmembrane region" description="Helical" evidence="8">
    <location>
        <begin position="190"/>
        <end position="207"/>
    </location>
</feature>
<evidence type="ECO:0000256" key="2">
    <source>
        <dbReference type="ARBA" id="ARBA00022448"/>
    </source>
</evidence>
<keyword evidence="4" id="KW-0029">Amino-acid transport</keyword>
<feature type="transmembrane region" description="Helical" evidence="8">
    <location>
        <begin position="128"/>
        <end position="153"/>
    </location>
</feature>
<feature type="domain" description="Amino acid permease/ SLC12A" evidence="9">
    <location>
        <begin position="50"/>
        <end position="517"/>
    </location>
</feature>
<evidence type="ECO:0000256" key="5">
    <source>
        <dbReference type="ARBA" id="ARBA00022989"/>
    </source>
</evidence>
<keyword evidence="11" id="KW-1185">Reference proteome</keyword>
<dbReference type="FunFam" id="1.20.1740.10:FF:000006">
    <property type="entry name" value="General amino acid permease"/>
    <property type="match status" value="1"/>
</dbReference>
<evidence type="ECO:0000313" key="11">
    <source>
        <dbReference type="Proteomes" id="UP000736335"/>
    </source>
</evidence>
<feature type="transmembrane region" description="Helical" evidence="8">
    <location>
        <begin position="81"/>
        <end position="107"/>
    </location>
</feature>
<feature type="transmembrane region" description="Helical" evidence="8">
    <location>
        <begin position="159"/>
        <end position="178"/>
    </location>
</feature>
<dbReference type="InterPro" id="IPR004841">
    <property type="entry name" value="AA-permease/SLC12A_dom"/>
</dbReference>
<organism evidence="10 11">
    <name type="scientific">Thelephora terrestris</name>
    <dbReference type="NCBI Taxonomy" id="56493"/>
    <lineage>
        <taxon>Eukaryota</taxon>
        <taxon>Fungi</taxon>
        <taxon>Dikarya</taxon>
        <taxon>Basidiomycota</taxon>
        <taxon>Agaricomycotina</taxon>
        <taxon>Agaricomycetes</taxon>
        <taxon>Thelephorales</taxon>
        <taxon>Thelephoraceae</taxon>
        <taxon>Thelephora</taxon>
    </lineage>
</organism>
<keyword evidence="6 8" id="KW-0472">Membrane</keyword>
<feature type="transmembrane region" description="Helical" evidence="8">
    <location>
        <begin position="458"/>
        <end position="479"/>
    </location>
</feature>
<evidence type="ECO:0000256" key="1">
    <source>
        <dbReference type="ARBA" id="ARBA00004141"/>
    </source>
</evidence>
<feature type="transmembrane region" description="Helical" evidence="8">
    <location>
        <begin position="343"/>
        <end position="363"/>
    </location>
</feature>
<dbReference type="PANTHER" id="PTHR43341:SF1">
    <property type="entry name" value="GENERAL AMINO-ACID PERMEASE GAP1"/>
    <property type="match status" value="1"/>
</dbReference>
<evidence type="ECO:0000313" key="10">
    <source>
        <dbReference type="EMBL" id="KAF9784403.1"/>
    </source>
</evidence>
<keyword evidence="5 8" id="KW-1133">Transmembrane helix</keyword>
<dbReference type="GO" id="GO:0015171">
    <property type="term" value="F:amino acid transmembrane transporter activity"/>
    <property type="evidence" value="ECO:0007669"/>
    <property type="project" value="TreeGrafter"/>
</dbReference>
<dbReference type="Pfam" id="PF00324">
    <property type="entry name" value="AA_permease"/>
    <property type="match status" value="1"/>
</dbReference>